<dbReference type="AlphaFoldDB" id="A0A7S3M9R7"/>
<dbReference type="Gene3D" id="3.40.50.720">
    <property type="entry name" value="NAD(P)-binding Rossmann-like Domain"/>
    <property type="match status" value="1"/>
</dbReference>
<keyword evidence="2" id="KW-0560">Oxidoreductase</keyword>
<reference evidence="3" key="1">
    <citation type="submission" date="2021-01" db="EMBL/GenBank/DDBJ databases">
        <authorList>
            <person name="Corre E."/>
            <person name="Pelletier E."/>
            <person name="Niang G."/>
            <person name="Scheremetjew M."/>
            <person name="Finn R."/>
            <person name="Kale V."/>
            <person name="Holt S."/>
            <person name="Cochrane G."/>
            <person name="Meng A."/>
            <person name="Brown T."/>
            <person name="Cohen L."/>
        </authorList>
    </citation>
    <scope>NUCLEOTIDE SEQUENCE</scope>
    <source>
        <strain evidence="3">CCAP 955/1</strain>
    </source>
</reference>
<evidence type="ECO:0000256" key="2">
    <source>
        <dbReference type="ARBA" id="ARBA00023002"/>
    </source>
</evidence>
<dbReference type="GO" id="GO:0016491">
    <property type="term" value="F:oxidoreductase activity"/>
    <property type="evidence" value="ECO:0007669"/>
    <property type="project" value="UniProtKB-KW"/>
</dbReference>
<comment type="similarity">
    <text evidence="1">Belongs to the short-chain dehydrogenases/reductases (SDR) family.</text>
</comment>
<gene>
    <name evidence="3" type="ORF">SELO1098_LOCUS18245</name>
</gene>
<evidence type="ECO:0000313" key="3">
    <source>
        <dbReference type="EMBL" id="CAE0289402.1"/>
    </source>
</evidence>
<organism evidence="3">
    <name type="scientific">Spumella elongata</name>
    <dbReference type="NCBI Taxonomy" id="89044"/>
    <lineage>
        <taxon>Eukaryota</taxon>
        <taxon>Sar</taxon>
        <taxon>Stramenopiles</taxon>
        <taxon>Ochrophyta</taxon>
        <taxon>Chrysophyceae</taxon>
        <taxon>Chromulinales</taxon>
        <taxon>Chromulinaceae</taxon>
        <taxon>Spumella</taxon>
    </lineage>
</organism>
<sequence>MQAAKDINSHLRLTETQRQFPFSAKGRAVFMRLNLSELPSVFEFANKVKAEFPRVDILINNAGLNTGGTLPSGLEQLFQVNYLGHYLLVRCLQSHLGATGGSNLPSCARVVNLSSVTHHTGQPDFKRSSTGTFTVAMKAKYSYYADSKLYMNYLTMGINHRMDCTSLGGNSLRPAIAISVNPGAVRSDIWRNYPFQRIYNMIMKLIFLEVEEGCASSVFAATVKLDTLREYQQGLENVSDVGGRFIQRADMPYVVPYKVVGSCLAHEVVGVHYGCYFSGMSLPTAHEVSASRKEVHAEDTSPSRQATELWKYSAELCVKDLLANGLKESDISFLLQD</sequence>
<protein>
    <submittedName>
        <fullName evidence="3">Uncharacterized protein</fullName>
    </submittedName>
</protein>
<proteinExistence type="inferred from homology"/>
<dbReference type="PANTHER" id="PTHR24320">
    <property type="entry name" value="RETINOL DEHYDROGENASE"/>
    <property type="match status" value="1"/>
</dbReference>
<dbReference type="Pfam" id="PF00106">
    <property type="entry name" value="adh_short"/>
    <property type="match status" value="1"/>
</dbReference>
<accession>A0A7S3M9R7</accession>
<name>A0A7S3M9R7_9STRA</name>
<dbReference type="InterPro" id="IPR002347">
    <property type="entry name" value="SDR_fam"/>
</dbReference>
<dbReference type="PANTHER" id="PTHR24320:SF152">
    <property type="entry name" value="SHORT-CHAIN DEHYDROGENASE_REDUCTASE FAMILY PROTEIN"/>
    <property type="match status" value="1"/>
</dbReference>
<evidence type="ECO:0000256" key="1">
    <source>
        <dbReference type="ARBA" id="ARBA00006484"/>
    </source>
</evidence>
<dbReference type="InterPro" id="IPR036291">
    <property type="entry name" value="NAD(P)-bd_dom_sf"/>
</dbReference>
<dbReference type="EMBL" id="HBIC01035649">
    <property type="protein sequence ID" value="CAE0289402.1"/>
    <property type="molecule type" value="Transcribed_RNA"/>
</dbReference>
<dbReference type="SUPFAM" id="SSF51735">
    <property type="entry name" value="NAD(P)-binding Rossmann-fold domains"/>
    <property type="match status" value="1"/>
</dbReference>